<dbReference type="AlphaFoldDB" id="A0A445AX58"/>
<accession>A0A445AX58</accession>
<dbReference type="Proteomes" id="UP000289738">
    <property type="component" value="Chromosome B01"/>
</dbReference>
<organism evidence="1 2">
    <name type="scientific">Arachis hypogaea</name>
    <name type="common">Peanut</name>
    <dbReference type="NCBI Taxonomy" id="3818"/>
    <lineage>
        <taxon>Eukaryota</taxon>
        <taxon>Viridiplantae</taxon>
        <taxon>Streptophyta</taxon>
        <taxon>Embryophyta</taxon>
        <taxon>Tracheophyta</taxon>
        <taxon>Spermatophyta</taxon>
        <taxon>Magnoliopsida</taxon>
        <taxon>eudicotyledons</taxon>
        <taxon>Gunneridae</taxon>
        <taxon>Pentapetalae</taxon>
        <taxon>rosids</taxon>
        <taxon>fabids</taxon>
        <taxon>Fabales</taxon>
        <taxon>Fabaceae</taxon>
        <taxon>Papilionoideae</taxon>
        <taxon>50 kb inversion clade</taxon>
        <taxon>dalbergioids sensu lato</taxon>
        <taxon>Dalbergieae</taxon>
        <taxon>Pterocarpus clade</taxon>
        <taxon>Arachis</taxon>
    </lineage>
</organism>
<reference evidence="1 2" key="1">
    <citation type="submission" date="2019-01" db="EMBL/GenBank/DDBJ databases">
        <title>Sequencing of cultivated peanut Arachis hypogaea provides insights into genome evolution and oil improvement.</title>
        <authorList>
            <person name="Chen X."/>
        </authorList>
    </citation>
    <scope>NUCLEOTIDE SEQUENCE [LARGE SCALE GENOMIC DNA]</scope>
    <source>
        <strain evidence="2">cv. Fuhuasheng</strain>
        <tissue evidence="1">Leaves</tissue>
    </source>
</reference>
<protein>
    <submittedName>
        <fullName evidence="1">Uncharacterized protein</fullName>
    </submittedName>
</protein>
<dbReference type="EMBL" id="SDMP01000011">
    <property type="protein sequence ID" value="RYR31025.1"/>
    <property type="molecule type" value="Genomic_DNA"/>
</dbReference>
<evidence type="ECO:0000313" key="2">
    <source>
        <dbReference type="Proteomes" id="UP000289738"/>
    </source>
</evidence>
<keyword evidence="2" id="KW-1185">Reference proteome</keyword>
<name>A0A445AX58_ARAHY</name>
<comment type="caution">
    <text evidence="1">The sequence shown here is derived from an EMBL/GenBank/DDBJ whole genome shotgun (WGS) entry which is preliminary data.</text>
</comment>
<proteinExistence type="predicted"/>
<gene>
    <name evidence="1" type="ORF">Ahy_B01g055812</name>
</gene>
<evidence type="ECO:0000313" key="1">
    <source>
        <dbReference type="EMBL" id="RYR31025.1"/>
    </source>
</evidence>
<sequence>MCSVTLDCMDSQEASGFHADLSFSCFTVATVRKKLRCLPHVFSRVLELLFSPMLMLPSKRPLIAFALLPRPKRKMKRLEAVEVAVTPATPRRRRVPARVACVRKWVMLCGELEVSEVTEEDHGDDGARVENEGCEYDEKGHEKEGFGWDGEGRI</sequence>